<organism evidence="3 4">
    <name type="scientific">Pseudoteredinibacter isoporae</name>
    <dbReference type="NCBI Taxonomy" id="570281"/>
    <lineage>
        <taxon>Bacteria</taxon>
        <taxon>Pseudomonadati</taxon>
        <taxon>Pseudomonadota</taxon>
        <taxon>Gammaproteobacteria</taxon>
        <taxon>Cellvibrionales</taxon>
        <taxon>Cellvibrionaceae</taxon>
        <taxon>Pseudoteredinibacter</taxon>
    </lineage>
</organism>
<dbReference type="Pfam" id="PF03412">
    <property type="entry name" value="Peptidase_C39"/>
    <property type="match status" value="1"/>
</dbReference>
<feature type="domain" description="Peptidase C39" evidence="2">
    <location>
        <begin position="60"/>
        <end position="183"/>
    </location>
</feature>
<dbReference type="GO" id="GO:0016020">
    <property type="term" value="C:membrane"/>
    <property type="evidence" value="ECO:0007669"/>
    <property type="project" value="InterPro"/>
</dbReference>
<dbReference type="GO" id="GO:0005524">
    <property type="term" value="F:ATP binding"/>
    <property type="evidence" value="ECO:0007669"/>
    <property type="project" value="InterPro"/>
</dbReference>
<dbReference type="Proteomes" id="UP000528457">
    <property type="component" value="Unassembled WGS sequence"/>
</dbReference>
<evidence type="ECO:0000256" key="1">
    <source>
        <dbReference type="SAM" id="Phobius"/>
    </source>
</evidence>
<keyword evidence="4" id="KW-1185">Reference proteome</keyword>
<dbReference type="CDD" id="cd02423">
    <property type="entry name" value="Peptidase_C39G"/>
    <property type="match status" value="1"/>
</dbReference>
<keyword evidence="1" id="KW-0812">Transmembrane</keyword>
<gene>
    <name evidence="3" type="ORF">HNR48_000302</name>
</gene>
<dbReference type="RefSeq" id="WP_166852492.1">
    <property type="nucleotide sequence ID" value="NZ_JAAONY010000001.1"/>
</dbReference>
<proteinExistence type="predicted"/>
<evidence type="ECO:0000259" key="2">
    <source>
        <dbReference type="PROSITE" id="PS50990"/>
    </source>
</evidence>
<dbReference type="GO" id="GO:0006508">
    <property type="term" value="P:proteolysis"/>
    <property type="evidence" value="ECO:0007669"/>
    <property type="project" value="InterPro"/>
</dbReference>
<dbReference type="InterPro" id="IPR005074">
    <property type="entry name" value="Peptidase_C39"/>
</dbReference>
<dbReference type="InParanoid" id="A0A7X0MVN1"/>
<dbReference type="AlphaFoldDB" id="A0A7X0MVN1"/>
<evidence type="ECO:0000313" key="3">
    <source>
        <dbReference type="EMBL" id="MBB6520024.1"/>
    </source>
</evidence>
<reference evidence="3 4" key="1">
    <citation type="submission" date="2020-08" db="EMBL/GenBank/DDBJ databases">
        <title>Genomic Encyclopedia of Type Strains, Phase IV (KMG-IV): sequencing the most valuable type-strain genomes for metagenomic binning, comparative biology and taxonomic classification.</title>
        <authorList>
            <person name="Goeker M."/>
        </authorList>
    </citation>
    <scope>NUCLEOTIDE SEQUENCE [LARGE SCALE GENOMIC DNA]</scope>
    <source>
        <strain evidence="3 4">DSM 22368</strain>
    </source>
</reference>
<protein>
    <recommendedName>
        <fullName evidence="2">Peptidase C39 domain-containing protein</fullName>
    </recommendedName>
</protein>
<comment type="caution">
    <text evidence="3">The sequence shown here is derived from an EMBL/GenBank/DDBJ whole genome shotgun (WGS) entry which is preliminary data.</text>
</comment>
<keyword evidence="1" id="KW-1133">Transmembrane helix</keyword>
<evidence type="ECO:0000313" key="4">
    <source>
        <dbReference type="Proteomes" id="UP000528457"/>
    </source>
</evidence>
<sequence>MKWKISILIDMFKFFIAFIFCVISSISYVYGSAVVEFNKNIGVLSVKTWKDIRDENVVKQKLDYSCGAASVATILNHFYGFPISEEEILELIAKDDLMASFEDISRILPKFGFRGVGFKSSYNQLMSLKIPVIVYTKHRNNDHFSVLKGVDSETILLADPSFGNRTFSRYQFNEIWETDDDPNLKGRFLAIVPIDKVYTKAKMDFFDPKPVRHTSRVIVGGIHRDIQ</sequence>
<name>A0A7X0MVN1_9GAMM</name>
<keyword evidence="1" id="KW-0472">Membrane</keyword>
<dbReference type="PROSITE" id="PS50990">
    <property type="entry name" value="PEPTIDASE_C39"/>
    <property type="match status" value="1"/>
</dbReference>
<dbReference type="EMBL" id="JACHHT010000001">
    <property type="protein sequence ID" value="MBB6520024.1"/>
    <property type="molecule type" value="Genomic_DNA"/>
</dbReference>
<dbReference type="GO" id="GO:0008233">
    <property type="term" value="F:peptidase activity"/>
    <property type="evidence" value="ECO:0007669"/>
    <property type="project" value="InterPro"/>
</dbReference>
<dbReference type="Gene3D" id="3.90.70.10">
    <property type="entry name" value="Cysteine proteinases"/>
    <property type="match status" value="1"/>
</dbReference>
<accession>A0A7X0MVN1</accession>
<feature type="transmembrane region" description="Helical" evidence="1">
    <location>
        <begin position="12"/>
        <end position="31"/>
    </location>
</feature>